<organism evidence="6 7">
    <name type="scientific">Fenollaria massiliensis</name>
    <dbReference type="NCBI Taxonomy" id="938288"/>
    <lineage>
        <taxon>Bacteria</taxon>
        <taxon>Bacillati</taxon>
        <taxon>Bacillota</taxon>
        <taxon>Clostridia</taxon>
        <taxon>Eubacteriales</taxon>
        <taxon>Fenollaria</taxon>
    </lineage>
</organism>
<dbReference type="PANTHER" id="PTHR43491">
    <property type="entry name" value="UDP-N-ACETYL-D-MANNOSAMINE DEHYDROGENASE"/>
    <property type="match status" value="1"/>
</dbReference>
<dbReference type="Pfam" id="PF03721">
    <property type="entry name" value="UDPG_MGDP_dh_N"/>
    <property type="match status" value="1"/>
</dbReference>
<comment type="similarity">
    <text evidence="1 4">Belongs to the UDP-glucose/GDP-mannose dehydrogenase family.</text>
</comment>
<name>A0A9E7DII0_9FIRM</name>
<evidence type="ECO:0000256" key="3">
    <source>
        <dbReference type="ARBA" id="ARBA00023027"/>
    </source>
</evidence>
<evidence type="ECO:0000256" key="4">
    <source>
        <dbReference type="PIRNR" id="PIRNR000124"/>
    </source>
</evidence>
<dbReference type="SUPFAM" id="SSF48179">
    <property type="entry name" value="6-phosphogluconate dehydrogenase C-terminal domain-like"/>
    <property type="match status" value="1"/>
</dbReference>
<sequence length="422" mass="47435">MSIKNISVLGLGYIGLPTATILSDHFKVFGYDPVKDKIEKIKNGTLEIDEPGLKEILDKALEEGKIEVSDRIHEADMYIICVGTPFNEDKSCDLKYIKDACHDVLKVLKKGDTVVLESTSPPRTTEDVVKPILEKSGLKVSEDIYLAHSPERVIPGNILYELKNNHRVVGGVDKKSAEIVRDVYKTFVDAEVFTTDATTAEVCKLLENTFRDVNIALANEMLKICDTLGVNVWELIELANKHPRVNVHTPGPGVGGHCISVDPWFLVTADKENSKLIHQARDINDSMPKFTADEIKKIVEKGSKIAILGSSFKPNIDDFRESPITHLIALLNDDYNVAVYDPFKNDQILEFNELYGDIREVITGADLLVLGVNHNQFQLLDYKEIKKVMNKKNIFDTRNFIDREKVEELGFNYYLLGSGELE</sequence>
<proteinExistence type="inferred from homology"/>
<dbReference type="AlphaFoldDB" id="A0A9E7DII0"/>
<evidence type="ECO:0000256" key="2">
    <source>
        <dbReference type="ARBA" id="ARBA00023002"/>
    </source>
</evidence>
<dbReference type="NCBIfam" id="TIGR03026">
    <property type="entry name" value="NDP-sugDHase"/>
    <property type="match status" value="1"/>
</dbReference>
<dbReference type="Proteomes" id="UP000831151">
    <property type="component" value="Chromosome"/>
</dbReference>
<dbReference type="InterPro" id="IPR008927">
    <property type="entry name" value="6-PGluconate_DH-like_C_sf"/>
</dbReference>
<keyword evidence="7" id="KW-1185">Reference proteome</keyword>
<dbReference type="SUPFAM" id="SSF51735">
    <property type="entry name" value="NAD(P)-binding Rossmann-fold domains"/>
    <property type="match status" value="1"/>
</dbReference>
<dbReference type="RefSeq" id="WP_249242119.1">
    <property type="nucleotide sequence ID" value="NZ_CP096649.1"/>
</dbReference>
<accession>A0A9E7DII0</accession>
<dbReference type="PIRSF" id="PIRSF000124">
    <property type="entry name" value="UDPglc_GDPman_dh"/>
    <property type="match status" value="1"/>
</dbReference>
<evidence type="ECO:0000313" key="7">
    <source>
        <dbReference type="Proteomes" id="UP000831151"/>
    </source>
</evidence>
<dbReference type="InterPro" id="IPR036291">
    <property type="entry name" value="NAD(P)-bd_dom_sf"/>
</dbReference>
<dbReference type="SMART" id="SM00984">
    <property type="entry name" value="UDPG_MGDP_dh_C"/>
    <property type="match status" value="1"/>
</dbReference>
<dbReference type="Pfam" id="PF00984">
    <property type="entry name" value="UDPG_MGDP_dh"/>
    <property type="match status" value="1"/>
</dbReference>
<dbReference type="InterPro" id="IPR014027">
    <property type="entry name" value="UDP-Glc/GDP-Man_DH_C"/>
</dbReference>
<dbReference type="GO" id="GO:0016628">
    <property type="term" value="F:oxidoreductase activity, acting on the CH-CH group of donors, NAD or NADP as acceptor"/>
    <property type="evidence" value="ECO:0007669"/>
    <property type="project" value="InterPro"/>
</dbReference>
<feature type="domain" description="UDP-glucose/GDP-mannose dehydrogenase C-terminal" evidence="5">
    <location>
        <begin position="306"/>
        <end position="403"/>
    </location>
</feature>
<keyword evidence="2" id="KW-0560">Oxidoreductase</keyword>
<dbReference type="PANTHER" id="PTHR43491:SF2">
    <property type="entry name" value="UDP-N-ACETYL-D-MANNOSAMINE DEHYDROGENASE"/>
    <property type="match status" value="1"/>
</dbReference>
<dbReference type="InterPro" id="IPR014026">
    <property type="entry name" value="UDP-Glc/GDP-Man_DH_dimer"/>
</dbReference>
<dbReference type="GO" id="GO:0016616">
    <property type="term" value="F:oxidoreductase activity, acting on the CH-OH group of donors, NAD or NADP as acceptor"/>
    <property type="evidence" value="ECO:0007669"/>
    <property type="project" value="InterPro"/>
</dbReference>
<evidence type="ECO:0000256" key="1">
    <source>
        <dbReference type="ARBA" id="ARBA00006601"/>
    </source>
</evidence>
<keyword evidence="3" id="KW-0520">NAD</keyword>
<dbReference type="Pfam" id="PF03720">
    <property type="entry name" value="UDPG_MGDP_dh_C"/>
    <property type="match status" value="1"/>
</dbReference>
<dbReference type="GO" id="GO:0000271">
    <property type="term" value="P:polysaccharide biosynthetic process"/>
    <property type="evidence" value="ECO:0007669"/>
    <property type="project" value="InterPro"/>
</dbReference>
<dbReference type="InterPro" id="IPR017476">
    <property type="entry name" value="UDP-Glc/GDP-Man"/>
</dbReference>
<dbReference type="SUPFAM" id="SSF52413">
    <property type="entry name" value="UDP-glucose/GDP-mannose dehydrogenase C-terminal domain"/>
    <property type="match status" value="1"/>
</dbReference>
<evidence type="ECO:0000313" key="6">
    <source>
        <dbReference type="EMBL" id="UQK58489.1"/>
    </source>
</evidence>
<dbReference type="Gene3D" id="3.40.50.720">
    <property type="entry name" value="NAD(P)-binding Rossmann-like Domain"/>
    <property type="match status" value="2"/>
</dbReference>
<dbReference type="KEGG" id="fms:M1R53_04425"/>
<dbReference type="InterPro" id="IPR036220">
    <property type="entry name" value="UDP-Glc/GDP-Man_DH_C_sf"/>
</dbReference>
<dbReference type="InterPro" id="IPR028359">
    <property type="entry name" value="UDP_ManNAc/GlcNAc_DH"/>
</dbReference>
<dbReference type="InterPro" id="IPR001732">
    <property type="entry name" value="UDP-Glc/GDP-Man_DH_N"/>
</dbReference>
<dbReference type="GO" id="GO:0051287">
    <property type="term" value="F:NAD binding"/>
    <property type="evidence" value="ECO:0007669"/>
    <property type="project" value="InterPro"/>
</dbReference>
<protein>
    <submittedName>
        <fullName evidence="6">Nucleotide sugar dehydrogenase</fullName>
    </submittedName>
</protein>
<evidence type="ECO:0000259" key="5">
    <source>
        <dbReference type="SMART" id="SM00984"/>
    </source>
</evidence>
<gene>
    <name evidence="6" type="ORF">M1R53_04425</name>
</gene>
<dbReference type="PIRSF" id="PIRSF500136">
    <property type="entry name" value="UDP_ManNAc_DH"/>
    <property type="match status" value="1"/>
</dbReference>
<dbReference type="EMBL" id="CP096649">
    <property type="protein sequence ID" value="UQK58489.1"/>
    <property type="molecule type" value="Genomic_DNA"/>
</dbReference>
<reference evidence="6" key="1">
    <citation type="submission" date="2022-04" db="EMBL/GenBank/DDBJ databases">
        <title>Complete genome sequences of Ezakiella coagulans and Fenollaria massiliensis.</title>
        <authorList>
            <person name="France M.T."/>
            <person name="Clifford J."/>
            <person name="Narina S."/>
            <person name="Rutt L."/>
            <person name="Ravel J."/>
        </authorList>
    </citation>
    <scope>NUCLEOTIDE SEQUENCE</scope>
    <source>
        <strain evidence="6">C0061C2</strain>
    </source>
</reference>